<feature type="compositionally biased region" description="Acidic residues" evidence="1">
    <location>
        <begin position="1"/>
        <end position="10"/>
    </location>
</feature>
<name>A0A4D6GX77_HALS9</name>
<dbReference type="Proteomes" id="UP000323075">
    <property type="component" value="Unassembled WGS sequence"/>
</dbReference>
<sequence length="62" mass="6414">MLESTDDAEERSDGAQHFDCPNCGRGVQAVTQHGPTDATASPCGCSISPAHIDALIAGRDDD</sequence>
<feature type="region of interest" description="Disordered" evidence="1">
    <location>
        <begin position="1"/>
        <end position="43"/>
    </location>
</feature>
<reference evidence="2 4" key="1">
    <citation type="journal article" date="2019" name="Microbiol. Resour. Announc.">
        <title>The Genome Sequence of the Halobacterium salinarum Type Strain Is Closely Related to That of Laboratory Strains NRC-1 and R1.</title>
        <authorList>
            <person name="Pfeiffer F."/>
            <person name="Marchfelder A."/>
            <person name="Habermann B."/>
            <person name="Dyall-Smith M.L."/>
        </authorList>
    </citation>
    <scope>NUCLEOTIDE SEQUENCE [LARGE SCALE GENOMIC DNA]</scope>
    <source>
        <strain evidence="2">91-R6</strain>
        <strain evidence="4">ATCC 33171 / DSM 3754 / JCM 8978 / NBRC 102687 / NCIMB 764 / 91-R6</strain>
    </source>
</reference>
<dbReference type="EMBL" id="CP038631">
    <property type="protein sequence ID" value="QCC44827.1"/>
    <property type="molecule type" value="Genomic_DNA"/>
</dbReference>
<reference evidence="3 5" key="2">
    <citation type="submission" date="2019-07" db="EMBL/GenBank/DDBJ databases">
        <title>Genomic Encyclopedia of Archaeal and Bacterial Type Strains, Phase II (KMG-II): from individual species to whole genera.</title>
        <authorList>
            <person name="Goeker M."/>
        </authorList>
    </citation>
    <scope>NUCLEOTIDE SEQUENCE [LARGE SCALE GENOMIC DNA]</scope>
    <source>
        <strain evidence="3 5">DSM 3754</strain>
    </source>
</reference>
<gene>
    <name evidence="3" type="ORF">APQ99_01913</name>
    <name evidence="2" type="ORF">HBSAL_05805</name>
</gene>
<evidence type="ECO:0000313" key="4">
    <source>
        <dbReference type="Proteomes" id="UP000296216"/>
    </source>
</evidence>
<dbReference type="Proteomes" id="UP000296216">
    <property type="component" value="Chromosome"/>
</dbReference>
<proteinExistence type="predicted"/>
<organism evidence="2 4">
    <name type="scientific">Halobacterium salinarum (strain ATCC 33171 / DSM 3754 / JCM 8978 / NBRC 102687 / NCIMB 764 / 91-R6)</name>
    <dbReference type="NCBI Taxonomy" id="2597657"/>
    <lineage>
        <taxon>Archaea</taxon>
        <taxon>Methanobacteriati</taxon>
        <taxon>Methanobacteriota</taxon>
        <taxon>Stenosarchaea group</taxon>
        <taxon>Halobacteria</taxon>
        <taxon>Halobacteriales</taxon>
        <taxon>Halobacteriaceae</taxon>
        <taxon>Halobacterium</taxon>
    </lineage>
</organism>
<dbReference type="RefSeq" id="WP_010902708.1">
    <property type="nucleotide sequence ID" value="NZ_VRYN01000004.1"/>
</dbReference>
<evidence type="ECO:0000313" key="5">
    <source>
        <dbReference type="Proteomes" id="UP000323075"/>
    </source>
</evidence>
<dbReference type="EMBL" id="VRYN01000004">
    <property type="protein sequence ID" value="TYO75589.1"/>
    <property type="molecule type" value="Genomic_DNA"/>
</dbReference>
<dbReference type="GeneID" id="68693799"/>
<evidence type="ECO:0000256" key="1">
    <source>
        <dbReference type="SAM" id="MobiDB-lite"/>
    </source>
</evidence>
<evidence type="ECO:0000313" key="3">
    <source>
        <dbReference type="EMBL" id="TYO75589.1"/>
    </source>
</evidence>
<evidence type="ECO:0000313" key="2">
    <source>
        <dbReference type="EMBL" id="QCC44827.1"/>
    </source>
</evidence>
<dbReference type="AlphaFoldDB" id="A0A4D6GX77"/>
<accession>A0A4D6GX77</accession>
<reference evidence="2" key="3">
    <citation type="journal article" name="MicrobiologyOpen">
        <title>Whole-genome comparison between the type strain of Halobacterium salinarum (DSM 3754(T)) and the laboratory strains R1 and NRC-1.</title>
        <authorList>
            <person name="Pfeiffer F."/>
            <person name="Losensky G."/>
            <person name="Marchfelder A."/>
            <person name="Habermann B."/>
            <person name="Dyall-Smith M."/>
        </authorList>
    </citation>
    <scope>NUCLEOTIDE SEQUENCE</scope>
    <source>
        <strain evidence="2">91-R6</strain>
    </source>
</reference>
<protein>
    <submittedName>
        <fullName evidence="2">Small CPxCG-related zinc finger protein</fullName>
    </submittedName>
</protein>